<keyword evidence="6" id="KW-0862">Zinc</keyword>
<keyword evidence="16" id="KW-1185">Reference proteome</keyword>
<feature type="domain" description="C2H2-type" evidence="14">
    <location>
        <begin position="747"/>
        <end position="776"/>
    </location>
</feature>
<evidence type="ECO:0000313" key="15">
    <source>
        <dbReference type="EMBL" id="KAL3853142.1"/>
    </source>
</evidence>
<evidence type="ECO:0000256" key="7">
    <source>
        <dbReference type="ARBA" id="ARBA00023015"/>
    </source>
</evidence>
<evidence type="ECO:0000256" key="6">
    <source>
        <dbReference type="ARBA" id="ARBA00022833"/>
    </source>
</evidence>
<dbReference type="PROSITE" id="PS00028">
    <property type="entry name" value="ZINC_FINGER_C2H2_1"/>
    <property type="match status" value="3"/>
</dbReference>
<dbReference type="EMBL" id="JBJQND010000015">
    <property type="protein sequence ID" value="KAL3853142.1"/>
    <property type="molecule type" value="Genomic_DNA"/>
</dbReference>
<keyword evidence="10" id="KW-0539">Nucleus</keyword>
<feature type="region of interest" description="Disordered" evidence="12">
    <location>
        <begin position="824"/>
        <end position="852"/>
    </location>
</feature>
<feature type="compositionally biased region" description="Basic residues" evidence="12">
    <location>
        <begin position="837"/>
        <end position="849"/>
    </location>
</feature>
<dbReference type="Gene3D" id="3.30.160.60">
    <property type="entry name" value="Classic Zinc Finger"/>
    <property type="match status" value="6"/>
</dbReference>
<evidence type="ECO:0000256" key="4">
    <source>
        <dbReference type="ARBA" id="ARBA00022737"/>
    </source>
</evidence>
<feature type="region of interest" description="Disordered" evidence="12">
    <location>
        <begin position="490"/>
        <end position="572"/>
    </location>
</feature>
<dbReference type="InterPro" id="IPR011705">
    <property type="entry name" value="BACK"/>
</dbReference>
<dbReference type="Gene3D" id="1.25.40.420">
    <property type="match status" value="1"/>
</dbReference>
<dbReference type="GO" id="GO:0005634">
    <property type="term" value="C:nucleus"/>
    <property type="evidence" value="ECO:0007669"/>
    <property type="project" value="UniProtKB-SubCell"/>
</dbReference>
<dbReference type="SUPFAM" id="SSF54695">
    <property type="entry name" value="POZ domain"/>
    <property type="match status" value="1"/>
</dbReference>
<organism evidence="15 16">
    <name type="scientific">Sinanodonta woodiana</name>
    <name type="common">Chinese pond mussel</name>
    <name type="synonym">Anodonta woodiana</name>
    <dbReference type="NCBI Taxonomy" id="1069815"/>
    <lineage>
        <taxon>Eukaryota</taxon>
        <taxon>Metazoa</taxon>
        <taxon>Spiralia</taxon>
        <taxon>Lophotrochozoa</taxon>
        <taxon>Mollusca</taxon>
        <taxon>Bivalvia</taxon>
        <taxon>Autobranchia</taxon>
        <taxon>Heteroconchia</taxon>
        <taxon>Palaeoheterodonta</taxon>
        <taxon>Unionida</taxon>
        <taxon>Unionoidea</taxon>
        <taxon>Unionidae</taxon>
        <taxon>Unioninae</taxon>
        <taxon>Sinanodonta</taxon>
    </lineage>
</organism>
<dbReference type="FunFam" id="3.30.160.60:FF:000322">
    <property type="entry name" value="GDNF-inducible zinc finger protein 1"/>
    <property type="match status" value="1"/>
</dbReference>
<evidence type="ECO:0000256" key="8">
    <source>
        <dbReference type="ARBA" id="ARBA00023125"/>
    </source>
</evidence>
<keyword evidence="9" id="KW-0804">Transcription</keyword>
<dbReference type="InterPro" id="IPR036236">
    <property type="entry name" value="Znf_C2H2_sf"/>
</dbReference>
<reference evidence="15 16" key="1">
    <citation type="submission" date="2024-11" db="EMBL/GenBank/DDBJ databases">
        <title>Chromosome-level genome assembly of the freshwater bivalve Anodonta woodiana.</title>
        <authorList>
            <person name="Chen X."/>
        </authorList>
    </citation>
    <scope>NUCLEOTIDE SEQUENCE [LARGE SCALE GENOMIC DNA]</scope>
    <source>
        <strain evidence="15">MN2024</strain>
        <tissue evidence="15">Gills</tissue>
    </source>
</reference>
<dbReference type="Proteomes" id="UP001634394">
    <property type="component" value="Unassembled WGS sequence"/>
</dbReference>
<evidence type="ECO:0000313" key="16">
    <source>
        <dbReference type="Proteomes" id="UP001634394"/>
    </source>
</evidence>
<feature type="domain" description="C2H2-type" evidence="14">
    <location>
        <begin position="664"/>
        <end position="691"/>
    </location>
</feature>
<dbReference type="FunFam" id="3.30.160.60:FF:000446">
    <property type="entry name" value="Zinc finger protein"/>
    <property type="match status" value="1"/>
</dbReference>
<dbReference type="SMART" id="SM00355">
    <property type="entry name" value="ZnF_C2H2"/>
    <property type="match status" value="9"/>
</dbReference>
<protein>
    <submittedName>
        <fullName evidence="15">Uncharacterized protein</fullName>
    </submittedName>
</protein>
<evidence type="ECO:0000256" key="10">
    <source>
        <dbReference type="ARBA" id="ARBA00023242"/>
    </source>
</evidence>
<dbReference type="PANTHER" id="PTHR24394">
    <property type="entry name" value="ZINC FINGER PROTEIN"/>
    <property type="match status" value="1"/>
</dbReference>
<accession>A0ABD3UUI8</accession>
<dbReference type="GO" id="GO:0003690">
    <property type="term" value="F:double-stranded DNA binding"/>
    <property type="evidence" value="ECO:0007669"/>
    <property type="project" value="UniProtKB-ARBA"/>
</dbReference>
<keyword evidence="8" id="KW-0238">DNA-binding</keyword>
<feature type="domain" description="C2H2-type" evidence="14">
    <location>
        <begin position="634"/>
        <end position="663"/>
    </location>
</feature>
<evidence type="ECO:0000256" key="3">
    <source>
        <dbReference type="ARBA" id="ARBA00022723"/>
    </source>
</evidence>
<dbReference type="InterPro" id="IPR000210">
    <property type="entry name" value="BTB/POZ_dom"/>
</dbReference>
<proteinExistence type="inferred from homology"/>
<evidence type="ECO:0000256" key="5">
    <source>
        <dbReference type="ARBA" id="ARBA00022771"/>
    </source>
</evidence>
<feature type="region of interest" description="Disordered" evidence="12">
    <location>
        <begin position="418"/>
        <end position="471"/>
    </location>
</feature>
<feature type="domain" description="BTB" evidence="13">
    <location>
        <begin position="52"/>
        <end position="119"/>
    </location>
</feature>
<dbReference type="Gene3D" id="3.30.710.10">
    <property type="entry name" value="Potassium Channel Kv1.1, Chain A"/>
    <property type="match status" value="1"/>
</dbReference>
<feature type="domain" description="C2H2-type" evidence="14">
    <location>
        <begin position="692"/>
        <end position="719"/>
    </location>
</feature>
<keyword evidence="4" id="KW-0677">Repeat</keyword>
<dbReference type="FunFam" id="3.30.160.60:FF:001370">
    <property type="entry name" value="Zinc finger protein"/>
    <property type="match status" value="1"/>
</dbReference>
<feature type="compositionally biased region" description="Basic and acidic residues" evidence="12">
    <location>
        <begin position="490"/>
        <end position="512"/>
    </location>
</feature>
<dbReference type="InterPro" id="IPR011333">
    <property type="entry name" value="SKP1/BTB/POZ_sf"/>
</dbReference>
<dbReference type="GO" id="GO:0008270">
    <property type="term" value="F:zinc ion binding"/>
    <property type="evidence" value="ECO:0007669"/>
    <property type="project" value="UniProtKB-KW"/>
</dbReference>
<comment type="caution">
    <text evidence="15">The sequence shown here is derived from an EMBL/GenBank/DDBJ whole genome shotgun (WGS) entry which is preliminary data.</text>
</comment>
<keyword evidence="7" id="KW-0805">Transcription regulation</keyword>
<evidence type="ECO:0000259" key="14">
    <source>
        <dbReference type="PROSITE" id="PS50157"/>
    </source>
</evidence>
<dbReference type="PROSITE" id="PS50157">
    <property type="entry name" value="ZINC_FINGER_C2H2_2"/>
    <property type="match status" value="7"/>
</dbReference>
<evidence type="ECO:0000256" key="9">
    <source>
        <dbReference type="ARBA" id="ARBA00023163"/>
    </source>
</evidence>
<sequence length="1020" mass="117201">MAYPLHEEQLRAEGSVFSGDERPHLTTAQNDHKQEFNILEKLKYLRDDNKYTDVILDVKGTKLEAHKIVLAAWSPYFALKLFPDDPRVFKDCVIVNYDNSEVFADLLDFMYNGYVAPRETNFLQLLHLAVSFEIEMLKNYCEEFLRCNLHLGNFVSTYFLSRKYRLQGLEEFIVNFLQMNLSDAVKQGEFLTLNAVRFNTLLARGWMVQIKPEIKLFLIISWVGYDVQDRECYLVLLLRHIDWSSVASDFLLEISRTENFFTSHESSLYLLLQTLYSAGIPLGPYTEKFPLLRRAHQHILAQVVHTSLLPTDSDDYFQVTIQVIPRPEKKHASINTDVNSQHFIEHEAQLLGQESQEQTLNETHDEEANVNRGINKSIRDVADLNSESWTFERQSVAEPYVVEETKCSKRKGRPRKLNNEIELEKVPTAPPLLEESPEEMVVDKHVPKRKSSKSKRRKGRRKKVKKEIDISNENDSISVQVIHNKMTDIVEKDESQGMKEPKGVAELERGVETSDMQVEGDVIRDNTESTVEEEEQPSSDDETENVPKPRLTRLSTAHRRGRGRPPNSNKNGPLLDCHYPDCNYKTRMPRRLEKHLKWVHESDTKFKCNICPFESCSSREYSVHMREHFDGPPFKCDEPQCNFVTDRMQKFLVHRMVHSDERPFGCDQCGMRFRANNNLHAHLKTHTGTRNFVCDVCHKSFATKNTLMQHIVTHSDHRPYLCDTCGFSTKYQSHLIAHRRIHTGDVYHCQFPKCTYFTPKRSQLKSHMRSHLGIRSHICQVCGKSFVEKSHLVRHEKIHTQETPHHCSVCDYSTARSDKLKEHYQKHHTNDPNNTKTRTKQTQTRKGKSKKQDKLYNIDITAPMLVKWDHGGYSMQPNNEQSGLTDQYTVLRDHLTAPAQTFDGVAVTDQIVEHRMLVSGLDDSQVVHDVDGIGSQENRHPQTSITVLRQVTAPLTLVSNPSVVDGVQTVVVSQAGQDNLGTTPGDAHGYTIITQNTPASVALSQNHQDYGGLGAFMALF</sequence>
<name>A0ABD3UUI8_SINWO</name>
<comment type="subcellular location">
    <subcellularLocation>
        <location evidence="1">Nucleus</location>
    </subcellularLocation>
</comment>
<dbReference type="CDD" id="cd14733">
    <property type="entry name" value="BACK"/>
    <property type="match status" value="1"/>
</dbReference>
<dbReference type="AlphaFoldDB" id="A0ABD3UUI8"/>
<dbReference type="SMART" id="SM00875">
    <property type="entry name" value="BACK"/>
    <property type="match status" value="1"/>
</dbReference>
<dbReference type="SUPFAM" id="SSF57667">
    <property type="entry name" value="beta-beta-alpha zinc fingers"/>
    <property type="match status" value="4"/>
</dbReference>
<dbReference type="CDD" id="cd18186">
    <property type="entry name" value="BTB_POZ_ZBTB_KLHL-like"/>
    <property type="match status" value="1"/>
</dbReference>
<feature type="domain" description="C2H2-type" evidence="14">
    <location>
        <begin position="777"/>
        <end position="804"/>
    </location>
</feature>
<evidence type="ECO:0000256" key="1">
    <source>
        <dbReference type="ARBA" id="ARBA00004123"/>
    </source>
</evidence>
<evidence type="ECO:0000256" key="11">
    <source>
        <dbReference type="PROSITE-ProRule" id="PRU00042"/>
    </source>
</evidence>
<feature type="domain" description="C2H2-type" evidence="14">
    <location>
        <begin position="720"/>
        <end position="747"/>
    </location>
</feature>
<feature type="compositionally biased region" description="Basic residues" evidence="12">
    <location>
        <begin position="446"/>
        <end position="465"/>
    </location>
</feature>
<keyword evidence="3" id="KW-0479">Metal-binding</keyword>
<evidence type="ECO:0000259" key="13">
    <source>
        <dbReference type="PROSITE" id="PS50097"/>
    </source>
</evidence>
<keyword evidence="5 11" id="KW-0863">Zinc-finger</keyword>
<evidence type="ECO:0000256" key="12">
    <source>
        <dbReference type="SAM" id="MobiDB-lite"/>
    </source>
</evidence>
<dbReference type="SMART" id="SM00225">
    <property type="entry name" value="BTB"/>
    <property type="match status" value="1"/>
</dbReference>
<gene>
    <name evidence="15" type="ORF">ACJMK2_016712</name>
</gene>
<dbReference type="PANTHER" id="PTHR24394:SF29">
    <property type="entry name" value="MYONEURIN"/>
    <property type="match status" value="1"/>
</dbReference>
<dbReference type="FunFam" id="3.30.160.60:FF:000624">
    <property type="entry name" value="zinc finger protein 697"/>
    <property type="match status" value="1"/>
</dbReference>
<evidence type="ECO:0000256" key="2">
    <source>
        <dbReference type="ARBA" id="ARBA00006991"/>
    </source>
</evidence>
<comment type="similarity">
    <text evidence="2">Belongs to the krueppel C2H2-type zinc-finger protein family.</text>
</comment>
<feature type="compositionally biased region" description="Acidic residues" evidence="12">
    <location>
        <begin position="530"/>
        <end position="544"/>
    </location>
</feature>
<dbReference type="Pfam" id="PF00096">
    <property type="entry name" value="zf-C2H2"/>
    <property type="match status" value="3"/>
</dbReference>
<dbReference type="InterPro" id="IPR013087">
    <property type="entry name" value="Znf_C2H2_type"/>
</dbReference>
<dbReference type="Pfam" id="PF00651">
    <property type="entry name" value="BTB"/>
    <property type="match status" value="1"/>
</dbReference>
<feature type="domain" description="C2H2-type" evidence="14">
    <location>
        <begin position="805"/>
        <end position="832"/>
    </location>
</feature>
<dbReference type="PROSITE" id="PS50097">
    <property type="entry name" value="BTB"/>
    <property type="match status" value="1"/>
</dbReference>
<dbReference type="Pfam" id="PF07707">
    <property type="entry name" value="BACK"/>
    <property type="match status" value="1"/>
</dbReference>